<dbReference type="EMBL" id="OZ034815">
    <property type="protein sequence ID" value="CAL1371109.1"/>
    <property type="molecule type" value="Genomic_DNA"/>
</dbReference>
<reference evidence="1 2" key="1">
    <citation type="submission" date="2024-04" db="EMBL/GenBank/DDBJ databases">
        <authorList>
            <person name="Fracassetti M."/>
        </authorList>
    </citation>
    <scope>NUCLEOTIDE SEQUENCE [LARGE SCALE GENOMIC DNA]</scope>
</reference>
<proteinExistence type="predicted"/>
<evidence type="ECO:0000313" key="2">
    <source>
        <dbReference type="Proteomes" id="UP001497516"/>
    </source>
</evidence>
<name>A0AAV2DB48_9ROSI</name>
<gene>
    <name evidence="1" type="ORF">LTRI10_LOCUS13190</name>
</gene>
<keyword evidence="2" id="KW-1185">Reference proteome</keyword>
<dbReference type="AlphaFoldDB" id="A0AAV2DB48"/>
<evidence type="ECO:0000313" key="1">
    <source>
        <dbReference type="EMBL" id="CAL1371109.1"/>
    </source>
</evidence>
<sequence>MHHQSAIYCKLENTTTKGRRRIVSLFRSHTADLFSPTKKLSAICASCMHTTAIPSGNTEVVVRLANGDLVKVSEG</sequence>
<organism evidence="1 2">
    <name type="scientific">Linum trigynum</name>
    <dbReference type="NCBI Taxonomy" id="586398"/>
    <lineage>
        <taxon>Eukaryota</taxon>
        <taxon>Viridiplantae</taxon>
        <taxon>Streptophyta</taxon>
        <taxon>Embryophyta</taxon>
        <taxon>Tracheophyta</taxon>
        <taxon>Spermatophyta</taxon>
        <taxon>Magnoliopsida</taxon>
        <taxon>eudicotyledons</taxon>
        <taxon>Gunneridae</taxon>
        <taxon>Pentapetalae</taxon>
        <taxon>rosids</taxon>
        <taxon>fabids</taxon>
        <taxon>Malpighiales</taxon>
        <taxon>Linaceae</taxon>
        <taxon>Linum</taxon>
    </lineage>
</organism>
<dbReference type="Proteomes" id="UP001497516">
    <property type="component" value="Chromosome 2"/>
</dbReference>
<accession>A0AAV2DB48</accession>
<protein>
    <submittedName>
        <fullName evidence="1">Uncharacterized protein</fullName>
    </submittedName>
</protein>